<protein>
    <submittedName>
        <fullName evidence="2">Uncharacterized protein</fullName>
    </submittedName>
</protein>
<evidence type="ECO:0000313" key="2">
    <source>
        <dbReference type="EMBL" id="OLP72330.1"/>
    </source>
</evidence>
<keyword evidence="3" id="KW-1185">Reference proteome</keyword>
<accession>A0A1Q9BQ45</accession>
<proteinExistence type="predicted"/>
<feature type="non-terminal residue" evidence="2">
    <location>
        <position position="1"/>
    </location>
</feature>
<organism evidence="2 3">
    <name type="scientific">Symbiodinium microadriaticum</name>
    <name type="common">Dinoflagellate</name>
    <name type="synonym">Zooxanthella microadriatica</name>
    <dbReference type="NCBI Taxonomy" id="2951"/>
    <lineage>
        <taxon>Eukaryota</taxon>
        <taxon>Sar</taxon>
        <taxon>Alveolata</taxon>
        <taxon>Dinophyceae</taxon>
        <taxon>Suessiales</taxon>
        <taxon>Symbiodiniaceae</taxon>
        <taxon>Symbiodinium</taxon>
    </lineage>
</organism>
<sequence length="37" mass="3944">DKPILTPPRGFDGILATASAQPPCSIMSPHKKRVQGK</sequence>
<dbReference type="EMBL" id="LSRX01007407">
    <property type="protein sequence ID" value="OLP72330.1"/>
    <property type="molecule type" value="Genomic_DNA"/>
</dbReference>
<gene>
    <name evidence="2" type="ORF">AK812_SmicGene48244</name>
</gene>
<dbReference type="Proteomes" id="UP000186817">
    <property type="component" value="Unassembled WGS sequence"/>
</dbReference>
<comment type="caution">
    <text evidence="2">The sequence shown here is derived from an EMBL/GenBank/DDBJ whole genome shotgun (WGS) entry which is preliminary data.</text>
</comment>
<feature type="region of interest" description="Disordered" evidence="1">
    <location>
        <begin position="1"/>
        <end position="37"/>
    </location>
</feature>
<dbReference type="AlphaFoldDB" id="A0A1Q9BQ45"/>
<reference evidence="2 3" key="1">
    <citation type="submission" date="2016-02" db="EMBL/GenBank/DDBJ databases">
        <title>Genome analysis of coral dinoflagellate symbionts highlights evolutionary adaptations to a symbiotic lifestyle.</title>
        <authorList>
            <person name="Aranda M."/>
            <person name="Li Y."/>
            <person name="Liew Y.J."/>
            <person name="Baumgarten S."/>
            <person name="Simakov O."/>
            <person name="Wilson M."/>
            <person name="Piel J."/>
            <person name="Ashoor H."/>
            <person name="Bougouffa S."/>
            <person name="Bajic V.B."/>
            <person name="Ryu T."/>
            <person name="Ravasi T."/>
            <person name="Bayer T."/>
            <person name="Micklem G."/>
            <person name="Kim H."/>
            <person name="Bhak J."/>
            <person name="Lajeunesse T.C."/>
            <person name="Voolstra C.R."/>
        </authorList>
    </citation>
    <scope>NUCLEOTIDE SEQUENCE [LARGE SCALE GENOMIC DNA]</scope>
    <source>
        <strain evidence="2 3">CCMP2467</strain>
    </source>
</reference>
<evidence type="ECO:0000256" key="1">
    <source>
        <dbReference type="SAM" id="MobiDB-lite"/>
    </source>
</evidence>
<name>A0A1Q9BQ45_SYMMI</name>
<evidence type="ECO:0000313" key="3">
    <source>
        <dbReference type="Proteomes" id="UP000186817"/>
    </source>
</evidence>